<dbReference type="EMBL" id="JXQW01000062">
    <property type="protein sequence ID" value="KIP96526.1"/>
    <property type="molecule type" value="Genomic_DNA"/>
</dbReference>
<evidence type="ECO:0000313" key="1">
    <source>
        <dbReference type="EMBL" id="KIP96526.1"/>
    </source>
</evidence>
<comment type="caution">
    <text evidence="1">The sequence shown here is derived from an EMBL/GenBank/DDBJ whole genome shotgun (WGS) entry which is preliminary data.</text>
</comment>
<evidence type="ECO:0000313" key="2">
    <source>
        <dbReference type="Proteomes" id="UP000032068"/>
    </source>
</evidence>
<dbReference type="Proteomes" id="UP000032068">
    <property type="component" value="Unassembled WGS sequence"/>
</dbReference>
<name>A0A0D0KB99_9PSED</name>
<sequence>MELTLNAARALRDGGIDAMAALDQMLIQTLKYLPATQHADIKLVTGRLMGAVAKETIEKGITAFPELNPDDETWISIAISKGLERSSVP</sequence>
<gene>
    <name evidence="1" type="ORF">RU08_19800</name>
</gene>
<dbReference type="OrthoDB" id="8781581at2"/>
<dbReference type="AlphaFoldDB" id="A0A0D0KB99"/>
<organism evidence="1 2">
    <name type="scientific">Pseudomonas fulva</name>
    <dbReference type="NCBI Taxonomy" id="47880"/>
    <lineage>
        <taxon>Bacteria</taxon>
        <taxon>Pseudomonadati</taxon>
        <taxon>Pseudomonadota</taxon>
        <taxon>Gammaproteobacteria</taxon>
        <taxon>Pseudomonadales</taxon>
        <taxon>Pseudomonadaceae</taxon>
        <taxon>Pseudomonas</taxon>
    </lineage>
</organism>
<accession>A0A0D0KB99</accession>
<dbReference type="RefSeq" id="WP_042555575.1">
    <property type="nucleotide sequence ID" value="NZ_JXQW01000062.1"/>
</dbReference>
<protein>
    <submittedName>
        <fullName evidence="1">Uncharacterized protein</fullName>
    </submittedName>
</protein>
<proteinExistence type="predicted"/>
<reference evidence="1 2" key="1">
    <citation type="submission" date="2014-12" db="EMBL/GenBank/DDBJ databases">
        <title>16Stimator: statistical estimation of ribosomal gene copy numbers from draft genome assemblies.</title>
        <authorList>
            <person name="Perisin M.A."/>
            <person name="Vetter M."/>
            <person name="Gilbert J.A."/>
            <person name="Bergelson J."/>
        </authorList>
    </citation>
    <scope>NUCLEOTIDE SEQUENCE [LARGE SCALE GENOMIC DNA]</scope>
    <source>
        <strain evidence="1 2">MEJ086</strain>
    </source>
</reference>